<sequence length="34" mass="3889">MHVNDAKHLIAPLQWFGLWTKSTTNITVIQLITP</sequence>
<proteinExistence type="predicted"/>
<evidence type="ECO:0000313" key="3">
    <source>
        <dbReference type="EMBL" id="CAF4897787.1"/>
    </source>
</evidence>
<gene>
    <name evidence="1" type="ORF">BYL167_LOCUS35149</name>
    <name evidence="3" type="ORF">GIL414_LOCUS51682</name>
    <name evidence="2" type="ORF">SMN809_LOCUS42995</name>
</gene>
<dbReference type="EMBL" id="CAJOBH010073127">
    <property type="protein sequence ID" value="CAF4481364.1"/>
    <property type="molecule type" value="Genomic_DNA"/>
</dbReference>
<dbReference type="EMBL" id="CAJOBJ010175178">
    <property type="protein sequence ID" value="CAF4897787.1"/>
    <property type="molecule type" value="Genomic_DNA"/>
</dbReference>
<dbReference type="Proteomes" id="UP000681720">
    <property type="component" value="Unassembled WGS sequence"/>
</dbReference>
<accession>A0A8S3AE18</accession>
<organism evidence="2 4">
    <name type="scientific">Rotaria magnacalcarata</name>
    <dbReference type="NCBI Taxonomy" id="392030"/>
    <lineage>
        <taxon>Eukaryota</taxon>
        <taxon>Metazoa</taxon>
        <taxon>Spiralia</taxon>
        <taxon>Gnathifera</taxon>
        <taxon>Rotifera</taxon>
        <taxon>Eurotatoria</taxon>
        <taxon>Bdelloidea</taxon>
        <taxon>Philodinida</taxon>
        <taxon>Philodinidae</taxon>
        <taxon>Rotaria</taxon>
    </lineage>
</organism>
<dbReference type="AlphaFoldDB" id="A0A8S3AE18"/>
<protein>
    <submittedName>
        <fullName evidence="2">Uncharacterized protein</fullName>
    </submittedName>
</protein>
<dbReference type="EMBL" id="CAJOBI010125567">
    <property type="protein sequence ID" value="CAF4699499.1"/>
    <property type="molecule type" value="Genomic_DNA"/>
</dbReference>
<evidence type="ECO:0000313" key="1">
    <source>
        <dbReference type="EMBL" id="CAF4481364.1"/>
    </source>
</evidence>
<dbReference type="Proteomes" id="UP000681967">
    <property type="component" value="Unassembled WGS sequence"/>
</dbReference>
<reference evidence="2" key="1">
    <citation type="submission" date="2021-02" db="EMBL/GenBank/DDBJ databases">
        <authorList>
            <person name="Nowell W R."/>
        </authorList>
    </citation>
    <scope>NUCLEOTIDE SEQUENCE</scope>
</reference>
<name>A0A8S3AE18_9BILA</name>
<comment type="caution">
    <text evidence="2">The sequence shown here is derived from an EMBL/GenBank/DDBJ whole genome shotgun (WGS) entry which is preliminary data.</text>
</comment>
<evidence type="ECO:0000313" key="4">
    <source>
        <dbReference type="Proteomes" id="UP000676336"/>
    </source>
</evidence>
<evidence type="ECO:0000313" key="2">
    <source>
        <dbReference type="EMBL" id="CAF4699499.1"/>
    </source>
</evidence>
<feature type="non-terminal residue" evidence="2">
    <location>
        <position position="34"/>
    </location>
</feature>
<dbReference type="Proteomes" id="UP000676336">
    <property type="component" value="Unassembled WGS sequence"/>
</dbReference>